<protein>
    <submittedName>
        <fullName evidence="9">ABC transporter ATP-binding protein</fullName>
    </submittedName>
</protein>
<keyword evidence="3" id="KW-0813">Transport</keyword>
<dbReference type="InterPro" id="IPR017871">
    <property type="entry name" value="ABC_transporter-like_CS"/>
</dbReference>
<dbReference type="EMBL" id="JBHLVO010000013">
    <property type="protein sequence ID" value="MFC0272856.1"/>
    <property type="molecule type" value="Genomic_DNA"/>
</dbReference>
<keyword evidence="6 9" id="KW-0067">ATP-binding</keyword>
<evidence type="ECO:0000313" key="10">
    <source>
        <dbReference type="Proteomes" id="UP001589854"/>
    </source>
</evidence>
<dbReference type="InterPro" id="IPR013563">
    <property type="entry name" value="Oligopep_ABC_C"/>
</dbReference>
<dbReference type="PROSITE" id="PS50893">
    <property type="entry name" value="ABC_TRANSPORTER_2"/>
    <property type="match status" value="1"/>
</dbReference>
<keyword evidence="7" id="KW-0472">Membrane</keyword>
<keyword evidence="4" id="KW-1003">Cell membrane</keyword>
<dbReference type="GO" id="GO:0005524">
    <property type="term" value="F:ATP binding"/>
    <property type="evidence" value="ECO:0007669"/>
    <property type="project" value="UniProtKB-KW"/>
</dbReference>
<comment type="caution">
    <text evidence="9">The sequence shown here is derived from an EMBL/GenBank/DDBJ whole genome shotgun (WGS) entry which is preliminary data.</text>
</comment>
<evidence type="ECO:0000256" key="2">
    <source>
        <dbReference type="ARBA" id="ARBA00005417"/>
    </source>
</evidence>
<evidence type="ECO:0000256" key="4">
    <source>
        <dbReference type="ARBA" id="ARBA00022475"/>
    </source>
</evidence>
<gene>
    <name evidence="9" type="ORF">ACFFIX_15605</name>
</gene>
<keyword evidence="10" id="KW-1185">Reference proteome</keyword>
<evidence type="ECO:0000256" key="7">
    <source>
        <dbReference type="ARBA" id="ARBA00023136"/>
    </source>
</evidence>
<evidence type="ECO:0000256" key="6">
    <source>
        <dbReference type="ARBA" id="ARBA00022840"/>
    </source>
</evidence>
<comment type="similarity">
    <text evidence="2">Belongs to the ABC transporter superfamily.</text>
</comment>
<dbReference type="Proteomes" id="UP001589854">
    <property type="component" value="Unassembled WGS sequence"/>
</dbReference>
<dbReference type="SUPFAM" id="SSF52540">
    <property type="entry name" value="P-loop containing nucleoside triphosphate hydrolases"/>
    <property type="match status" value="1"/>
</dbReference>
<dbReference type="SMART" id="SM00382">
    <property type="entry name" value="AAA"/>
    <property type="match status" value="1"/>
</dbReference>
<evidence type="ECO:0000313" key="9">
    <source>
        <dbReference type="EMBL" id="MFC0272856.1"/>
    </source>
</evidence>
<dbReference type="PROSITE" id="PS00211">
    <property type="entry name" value="ABC_TRANSPORTER_1"/>
    <property type="match status" value="1"/>
</dbReference>
<dbReference type="Pfam" id="PF08352">
    <property type="entry name" value="oligo_HPY"/>
    <property type="match status" value="1"/>
</dbReference>
<evidence type="ECO:0000256" key="3">
    <source>
        <dbReference type="ARBA" id="ARBA00022448"/>
    </source>
</evidence>
<dbReference type="RefSeq" id="WP_378935586.1">
    <property type="nucleotide sequence ID" value="NZ_JBHLVO010000013.1"/>
</dbReference>
<dbReference type="Pfam" id="PF00005">
    <property type="entry name" value="ABC_tran"/>
    <property type="match status" value="1"/>
</dbReference>
<dbReference type="InterPro" id="IPR050388">
    <property type="entry name" value="ABC_Ni/Peptide_Import"/>
</dbReference>
<feature type="domain" description="ABC transporter" evidence="8">
    <location>
        <begin position="7"/>
        <end position="254"/>
    </location>
</feature>
<evidence type="ECO:0000259" key="8">
    <source>
        <dbReference type="PROSITE" id="PS50893"/>
    </source>
</evidence>
<dbReference type="InterPro" id="IPR003439">
    <property type="entry name" value="ABC_transporter-like_ATP-bd"/>
</dbReference>
<dbReference type="NCBIfam" id="TIGR01727">
    <property type="entry name" value="oligo_HPY"/>
    <property type="match status" value="1"/>
</dbReference>
<reference evidence="9 10" key="1">
    <citation type="submission" date="2024-09" db="EMBL/GenBank/DDBJ databases">
        <authorList>
            <person name="Sun Q."/>
            <person name="Mori K."/>
        </authorList>
    </citation>
    <scope>NUCLEOTIDE SEQUENCE [LARGE SCALE GENOMIC DNA]</scope>
    <source>
        <strain evidence="9 10">CCM 7228</strain>
    </source>
</reference>
<dbReference type="Gene3D" id="3.40.50.300">
    <property type="entry name" value="P-loop containing nucleotide triphosphate hydrolases"/>
    <property type="match status" value="1"/>
</dbReference>
<dbReference type="PANTHER" id="PTHR43297">
    <property type="entry name" value="OLIGOPEPTIDE TRANSPORT ATP-BINDING PROTEIN APPD"/>
    <property type="match status" value="1"/>
</dbReference>
<dbReference type="CDD" id="cd03257">
    <property type="entry name" value="ABC_NikE_OppD_transporters"/>
    <property type="match status" value="1"/>
</dbReference>
<proteinExistence type="inferred from homology"/>
<evidence type="ECO:0000256" key="5">
    <source>
        <dbReference type="ARBA" id="ARBA00022741"/>
    </source>
</evidence>
<organism evidence="9 10">
    <name type="scientific">Metabacillus herbersteinensis</name>
    <dbReference type="NCBI Taxonomy" id="283816"/>
    <lineage>
        <taxon>Bacteria</taxon>
        <taxon>Bacillati</taxon>
        <taxon>Bacillota</taxon>
        <taxon>Bacilli</taxon>
        <taxon>Bacillales</taxon>
        <taxon>Bacillaceae</taxon>
        <taxon>Metabacillus</taxon>
    </lineage>
</organism>
<comment type="subcellular location">
    <subcellularLocation>
        <location evidence="1">Cell membrane</location>
        <topology evidence="1">Peripheral membrane protein</topology>
    </subcellularLocation>
</comment>
<sequence length="342" mass="38330">MSGKYLLEINNLRTCYKAEHGDVWAVDGVDILLEHGESLGLVGESGCGKTTIIKSIIRLLPERAFSEGEVIFNGENLLNLSMSEIRKIRWNKISIVSQSAMNSLDPVYRVGDQIVEAIRTHRNVKKKEAWSRAEELFELIGIDKSRLKDYPHQFSGGMRQRAIIAMALSLDPEIIVADEPTTALDVVVQSQILKRIQNLQNKLNSSMIMVTHDMSVVAETCQKVVVMYAGKVVESGSVESIFNEPSHPYTMGLKNAFPSVKGEKIELISIPGYPPDLQNPPTGCRFADRCPFTTKLCLEEYPEVVEVNKNHKVACHHLNKVEEMRKLAAHRSTWETTGKELV</sequence>
<evidence type="ECO:0000256" key="1">
    <source>
        <dbReference type="ARBA" id="ARBA00004202"/>
    </source>
</evidence>
<dbReference type="InterPro" id="IPR003593">
    <property type="entry name" value="AAA+_ATPase"/>
</dbReference>
<dbReference type="InterPro" id="IPR027417">
    <property type="entry name" value="P-loop_NTPase"/>
</dbReference>
<keyword evidence="5" id="KW-0547">Nucleotide-binding</keyword>
<accession>A0ABV6GHI7</accession>
<name>A0ABV6GHI7_9BACI</name>
<dbReference type="PANTHER" id="PTHR43297:SF2">
    <property type="entry name" value="DIPEPTIDE TRANSPORT ATP-BINDING PROTEIN DPPD"/>
    <property type="match status" value="1"/>
</dbReference>